<dbReference type="InterPro" id="IPR051314">
    <property type="entry name" value="AAA_ATPase_RarA/MGS1/WRNIP1"/>
</dbReference>
<dbReference type="CDD" id="cd18139">
    <property type="entry name" value="HLD_clamp_RarA"/>
    <property type="match status" value="1"/>
</dbReference>
<feature type="domain" description="AAA+ ATPase" evidence="5">
    <location>
        <begin position="85"/>
        <end position="206"/>
    </location>
</feature>
<proteinExistence type="inferred from homology"/>
<dbReference type="InterPro" id="IPR003593">
    <property type="entry name" value="AAA+_ATPase"/>
</dbReference>
<dbReference type="GO" id="GO:0008047">
    <property type="term" value="F:enzyme activator activity"/>
    <property type="evidence" value="ECO:0007669"/>
    <property type="project" value="TreeGrafter"/>
</dbReference>
<evidence type="ECO:0000313" key="6">
    <source>
        <dbReference type="EMBL" id="EHB88225.1"/>
    </source>
</evidence>
<dbReference type="SMART" id="SM00382">
    <property type="entry name" value="AAA"/>
    <property type="match status" value="1"/>
</dbReference>
<dbReference type="Pfam" id="PF16193">
    <property type="entry name" value="AAA_assoc_2"/>
    <property type="match status" value="1"/>
</dbReference>
<dbReference type="InterPro" id="IPR027417">
    <property type="entry name" value="P-loop_NTPase"/>
</dbReference>
<dbReference type="HOGENOM" id="CLU_017985_0_3_11"/>
<dbReference type="EMBL" id="ACSB01000007">
    <property type="protein sequence ID" value="EHB88225.1"/>
    <property type="molecule type" value="Genomic_DNA"/>
</dbReference>
<evidence type="ECO:0000313" key="7">
    <source>
        <dbReference type="Proteomes" id="UP000004897"/>
    </source>
</evidence>
<dbReference type="GO" id="GO:0005524">
    <property type="term" value="F:ATP binding"/>
    <property type="evidence" value="ECO:0007669"/>
    <property type="project" value="UniProtKB-KW"/>
</dbReference>
<evidence type="ECO:0000259" key="5">
    <source>
        <dbReference type="SMART" id="SM00382"/>
    </source>
</evidence>
<keyword evidence="2" id="KW-0547">Nucleotide-binding</keyword>
<dbReference type="InterPro" id="IPR003959">
    <property type="entry name" value="ATPase_AAA_core"/>
</dbReference>
<feature type="compositionally biased region" description="Polar residues" evidence="4">
    <location>
        <begin position="277"/>
        <end position="293"/>
    </location>
</feature>
<dbReference type="Gene3D" id="1.10.8.60">
    <property type="match status" value="1"/>
</dbReference>
<dbReference type="PANTHER" id="PTHR13779">
    <property type="entry name" value="WERNER HELICASE-INTERACTING PROTEIN 1 FAMILY MEMBER"/>
    <property type="match status" value="1"/>
</dbReference>
<dbReference type="SUPFAM" id="SSF52540">
    <property type="entry name" value="P-loop containing nucleoside triphosphate hydrolases"/>
    <property type="match status" value="1"/>
</dbReference>
<dbReference type="GO" id="GO:0003677">
    <property type="term" value="F:DNA binding"/>
    <property type="evidence" value="ECO:0007669"/>
    <property type="project" value="InterPro"/>
</dbReference>
<dbReference type="GO" id="GO:0017116">
    <property type="term" value="F:single-stranded DNA helicase activity"/>
    <property type="evidence" value="ECO:0007669"/>
    <property type="project" value="TreeGrafter"/>
</dbReference>
<dbReference type="InterPro" id="IPR032423">
    <property type="entry name" value="AAA_assoc_2"/>
</dbReference>
<dbReference type="GO" id="GO:0016887">
    <property type="term" value="F:ATP hydrolysis activity"/>
    <property type="evidence" value="ECO:0007669"/>
    <property type="project" value="InterPro"/>
</dbReference>
<dbReference type="InterPro" id="IPR021886">
    <property type="entry name" value="MgsA_C"/>
</dbReference>
<evidence type="ECO:0000256" key="4">
    <source>
        <dbReference type="SAM" id="MobiDB-lite"/>
    </source>
</evidence>
<dbReference type="PANTHER" id="PTHR13779:SF7">
    <property type="entry name" value="ATPASE WRNIP1"/>
    <property type="match status" value="1"/>
</dbReference>
<feature type="region of interest" description="Disordered" evidence="4">
    <location>
        <begin position="265"/>
        <end position="305"/>
    </location>
</feature>
<name>G5ERJ4_9MICC</name>
<evidence type="ECO:0000256" key="2">
    <source>
        <dbReference type="ARBA" id="ARBA00022741"/>
    </source>
</evidence>
<accession>G5ERJ4</accession>
<dbReference type="Pfam" id="PF12002">
    <property type="entry name" value="MgsA_C"/>
    <property type="match status" value="1"/>
</dbReference>
<reference evidence="6 7" key="1">
    <citation type="submission" date="2011-08" db="EMBL/GenBank/DDBJ databases">
        <title>The Genome Sequence of Rothia mucilaginosa M508.</title>
        <authorList>
            <consortium name="The Broad Institute Genome Sequencing Platform"/>
            <consortium name="The Broad Institute Genome Sequencing Center for Infectious Disease"/>
            <person name="Earl A."/>
            <person name="Ward D."/>
            <person name="Feldgarden M."/>
            <person name="Gevers D."/>
            <person name="Sibley C.D."/>
            <person name="Field T.R."/>
            <person name="Grinwis M."/>
            <person name="Eshaghurshan C.S."/>
            <person name="Surette M.G."/>
            <person name="Young S.K."/>
            <person name="Zeng Q."/>
            <person name="Gargeya S."/>
            <person name="Fitzgerald M."/>
            <person name="Haas B."/>
            <person name="Abouelleil A."/>
            <person name="Alvarado L."/>
            <person name="Arachchi H.M."/>
            <person name="Berlin A."/>
            <person name="Brown A."/>
            <person name="Chapman S.B."/>
            <person name="Chen Z."/>
            <person name="Dunbar C."/>
            <person name="Freedman E."/>
            <person name="Gearin G."/>
            <person name="Gellesch M."/>
            <person name="Goldberg J."/>
            <person name="Griggs A."/>
            <person name="Gujja S."/>
            <person name="Heiman D."/>
            <person name="Howarth C."/>
            <person name="Larson L."/>
            <person name="Lui A."/>
            <person name="MacDonald P.J.P."/>
            <person name="Montmayeur A."/>
            <person name="Murphy C."/>
            <person name="Neiman D."/>
            <person name="Pearson M."/>
            <person name="Priest M."/>
            <person name="Roberts A."/>
            <person name="Saif S."/>
            <person name="Shea T."/>
            <person name="Shenoy N."/>
            <person name="Sisk P."/>
            <person name="Stolte C."/>
            <person name="Sykes S."/>
            <person name="Wortman J."/>
            <person name="Nusbaum C."/>
            <person name="Birren B."/>
        </authorList>
    </citation>
    <scope>NUCLEOTIDE SEQUENCE [LARGE SCALE GENOMIC DNA]</scope>
    <source>
        <strain evidence="6 7">M508</strain>
    </source>
</reference>
<dbReference type="Gene3D" id="1.20.272.10">
    <property type="match status" value="1"/>
</dbReference>
<comment type="similarity">
    <text evidence="1">Belongs to the AAA ATPase family. RarA/MGS1/WRNIP1 subfamily.</text>
</comment>
<keyword evidence="3" id="KW-0067">ATP-binding</keyword>
<dbReference type="FunFam" id="3.40.50.300:FF:000345">
    <property type="entry name" value="AAA family ATPase"/>
    <property type="match status" value="1"/>
</dbReference>
<dbReference type="Pfam" id="PF00004">
    <property type="entry name" value="AAA"/>
    <property type="match status" value="1"/>
</dbReference>
<dbReference type="GO" id="GO:0006261">
    <property type="term" value="P:DNA-templated DNA replication"/>
    <property type="evidence" value="ECO:0007669"/>
    <property type="project" value="TreeGrafter"/>
</dbReference>
<sequence length="525" mass="55788">MADSLFDLELPDDGDRVSLIGASVEERASSRTSASRAHSSRSASRAPLAVRMRPRTIDEVLGQEHLLTPGAPLRVLAGENAGPAGPSSVILYGPPGTGKTTLAHVIARAPGRKFVELSAITAGVKDVRAVMDQALLDRDMYGTTTVLFLDEIHRFTKAQQDALLPGVENRWVILVAATTENPSFSIISPLLSRSLLLRVHSLEQSDIERLIDRALADPRGFGGAAVIDADARAHLAAVSGGDARRSLTSLEAAAAIAFSEAEQASAESARSAEDSADSVNSTDPANSANSANQAGEAGEKAPKPAAPVRITLAHATEAVDRAAIRYDRSGDQHYDVVSAFIKSMRGSDADAAVHYLARMLEGGEDPRFVARRIMILASEDIGLADPQALQVATAAAQSVALVGMPEARIILSQAVIYCALAPKSNAAYNAINRAIADVRAGASGQVPVHLRDGHYAGAKQFGHGVGYIYAHDEPGHVAAQQYLPDTLRGTVYYEPTQHGFERTLTERRERIRRILDAAPVQDTTR</sequence>
<organism evidence="6 7">
    <name type="scientific">Rothia mucilaginosa M508</name>
    <dbReference type="NCBI Taxonomy" id="563033"/>
    <lineage>
        <taxon>Bacteria</taxon>
        <taxon>Bacillati</taxon>
        <taxon>Actinomycetota</taxon>
        <taxon>Actinomycetes</taxon>
        <taxon>Micrococcales</taxon>
        <taxon>Micrococcaceae</taxon>
        <taxon>Rothia</taxon>
    </lineage>
</organism>
<protein>
    <recommendedName>
        <fullName evidence="5">AAA+ ATPase domain-containing protein</fullName>
    </recommendedName>
</protein>
<dbReference type="Gene3D" id="3.40.50.300">
    <property type="entry name" value="P-loop containing nucleotide triphosphate hydrolases"/>
    <property type="match status" value="1"/>
</dbReference>
<evidence type="ECO:0000256" key="1">
    <source>
        <dbReference type="ARBA" id="ARBA00008959"/>
    </source>
</evidence>
<dbReference type="SUPFAM" id="SSF48019">
    <property type="entry name" value="post-AAA+ oligomerization domain-like"/>
    <property type="match status" value="1"/>
</dbReference>
<dbReference type="CDD" id="cd00009">
    <property type="entry name" value="AAA"/>
    <property type="match status" value="1"/>
</dbReference>
<dbReference type="Gene3D" id="1.10.3710.10">
    <property type="entry name" value="DNA polymerase III clamp loader subunits, C-terminal domain"/>
    <property type="match status" value="1"/>
</dbReference>
<dbReference type="GO" id="GO:0000731">
    <property type="term" value="P:DNA synthesis involved in DNA repair"/>
    <property type="evidence" value="ECO:0007669"/>
    <property type="project" value="TreeGrafter"/>
</dbReference>
<dbReference type="InterPro" id="IPR008921">
    <property type="entry name" value="DNA_pol3_clamp-load_cplx_C"/>
</dbReference>
<dbReference type="Proteomes" id="UP000004897">
    <property type="component" value="Unassembled WGS sequence"/>
</dbReference>
<evidence type="ECO:0000256" key="3">
    <source>
        <dbReference type="ARBA" id="ARBA00022840"/>
    </source>
</evidence>
<dbReference type="RefSeq" id="WP_005505912.1">
    <property type="nucleotide sequence ID" value="NZ_JH370351.1"/>
</dbReference>
<comment type="caution">
    <text evidence="6">The sequence shown here is derived from an EMBL/GenBank/DDBJ whole genome shotgun (WGS) entry which is preliminary data.</text>
</comment>
<dbReference type="AlphaFoldDB" id="G5ERJ4"/>
<dbReference type="FunFam" id="1.20.272.10:FF:000001">
    <property type="entry name" value="Putative AAA family ATPase"/>
    <property type="match status" value="1"/>
</dbReference>
<feature type="region of interest" description="Disordered" evidence="4">
    <location>
        <begin position="22"/>
        <end position="47"/>
    </location>
</feature>
<dbReference type="PATRIC" id="fig|563033.4.peg.893"/>
<gene>
    <name evidence="6" type="ORF">HMPREF0737_00904</name>
</gene>
<feature type="compositionally biased region" description="Low complexity" evidence="4">
    <location>
        <begin position="30"/>
        <end position="46"/>
    </location>
</feature>
<dbReference type="FunFam" id="1.10.3710.10:FF:000003">
    <property type="entry name" value="ATPase, AAA family protein"/>
    <property type="match status" value="1"/>
</dbReference>